<proteinExistence type="predicted"/>
<gene>
    <name evidence="1" type="ORF">GCM10011401_08600</name>
</gene>
<name>A0A917ANZ1_9MICC</name>
<organism evidence="1 2">
    <name type="scientific">Nesterenkonia cremea</name>
    <dbReference type="NCBI Taxonomy" id="1882340"/>
    <lineage>
        <taxon>Bacteria</taxon>
        <taxon>Bacillati</taxon>
        <taxon>Actinomycetota</taxon>
        <taxon>Actinomycetes</taxon>
        <taxon>Micrococcales</taxon>
        <taxon>Micrococcaceae</taxon>
        <taxon>Nesterenkonia</taxon>
    </lineage>
</organism>
<sequence>MPSPHPKATLLVARPDDGGSASPHALSARVDAGELLRIRPGVYLEPLAWIRSPPWERPLIAAAAQALARPETIFCRETALSLHGVSLLHPEDFVHIRVSSNASAGRRAPRAMTGRTSMRRLQQLCHLPDGTTLNAERALRNVPTRAFQFPQRYRVSLKKGLDPSASRNYRAALVDVELPELQEVSVPGLRLRAEPVELATMDTVHRLSFPSAISVLDGLRGGRHRAGTELVEVGLLAWGEALPSRRARLRTDVAWKFSDGRSANPGESWSRVLIHDLGFEPPDLQVKLITPDGALYSDFGWEAAGVVGEFDGNQKYLQAEQYGLSPQQAVLHEKRREDGIRRLGYDVARWNWQTLQNPWQLESILREKGVPRRGL</sequence>
<evidence type="ECO:0008006" key="3">
    <source>
        <dbReference type="Google" id="ProtNLM"/>
    </source>
</evidence>
<dbReference type="Proteomes" id="UP000633136">
    <property type="component" value="Unassembled WGS sequence"/>
</dbReference>
<dbReference type="RefSeq" id="WP_188683054.1">
    <property type="nucleotide sequence ID" value="NZ_BMIS01000003.1"/>
</dbReference>
<accession>A0A917ANZ1</accession>
<keyword evidence="2" id="KW-1185">Reference proteome</keyword>
<dbReference type="AlphaFoldDB" id="A0A917ANZ1"/>
<evidence type="ECO:0000313" key="1">
    <source>
        <dbReference type="EMBL" id="GGE63761.1"/>
    </source>
</evidence>
<reference evidence="1" key="1">
    <citation type="journal article" date="2014" name="Int. J. Syst. Evol. Microbiol.">
        <title>Complete genome sequence of Corynebacterium casei LMG S-19264T (=DSM 44701T), isolated from a smear-ripened cheese.</title>
        <authorList>
            <consortium name="US DOE Joint Genome Institute (JGI-PGF)"/>
            <person name="Walter F."/>
            <person name="Albersmeier A."/>
            <person name="Kalinowski J."/>
            <person name="Ruckert C."/>
        </authorList>
    </citation>
    <scope>NUCLEOTIDE SEQUENCE</scope>
    <source>
        <strain evidence="1">CGMCC 1.15388</strain>
    </source>
</reference>
<dbReference type="EMBL" id="BMIS01000003">
    <property type="protein sequence ID" value="GGE63761.1"/>
    <property type="molecule type" value="Genomic_DNA"/>
</dbReference>
<protein>
    <recommendedName>
        <fullName evidence="3">Transcriptional regulator, AbiEi antitoxin, Type IV TA system</fullName>
    </recommendedName>
</protein>
<comment type="caution">
    <text evidence="1">The sequence shown here is derived from an EMBL/GenBank/DDBJ whole genome shotgun (WGS) entry which is preliminary data.</text>
</comment>
<evidence type="ECO:0000313" key="2">
    <source>
        <dbReference type="Proteomes" id="UP000633136"/>
    </source>
</evidence>
<reference evidence="1" key="2">
    <citation type="submission" date="2020-09" db="EMBL/GenBank/DDBJ databases">
        <authorList>
            <person name="Sun Q."/>
            <person name="Zhou Y."/>
        </authorList>
    </citation>
    <scope>NUCLEOTIDE SEQUENCE</scope>
    <source>
        <strain evidence="1">CGMCC 1.15388</strain>
    </source>
</reference>